<name>A0A369CIS7_9GAMM</name>
<reference evidence="10 11" key="1">
    <citation type="submission" date="2018-07" db="EMBL/GenBank/DDBJ databases">
        <title>Genomic Encyclopedia of Type Strains, Phase IV (KMG-IV): sequencing the most valuable type-strain genomes for metagenomic binning, comparative biology and taxonomic classification.</title>
        <authorList>
            <person name="Goeker M."/>
        </authorList>
    </citation>
    <scope>NUCLEOTIDE SEQUENCE [LARGE SCALE GENOMIC DNA]</scope>
    <source>
        <strain evidence="10 11">DSM 26407</strain>
    </source>
</reference>
<evidence type="ECO:0000256" key="6">
    <source>
        <dbReference type="ARBA" id="ARBA00022989"/>
    </source>
</evidence>
<keyword evidence="7 8" id="KW-0472">Membrane</keyword>
<proteinExistence type="inferred from homology"/>
<keyword evidence="3" id="KW-1003">Cell membrane</keyword>
<protein>
    <submittedName>
        <fullName evidence="10">Putative spermidine/putrescine transport system permease protein</fullName>
    </submittedName>
</protein>
<evidence type="ECO:0000256" key="8">
    <source>
        <dbReference type="RuleBase" id="RU363032"/>
    </source>
</evidence>
<evidence type="ECO:0000256" key="5">
    <source>
        <dbReference type="ARBA" id="ARBA00022692"/>
    </source>
</evidence>
<keyword evidence="2 8" id="KW-0813">Transport</keyword>
<evidence type="ECO:0000256" key="2">
    <source>
        <dbReference type="ARBA" id="ARBA00022448"/>
    </source>
</evidence>
<evidence type="ECO:0000256" key="1">
    <source>
        <dbReference type="ARBA" id="ARBA00004429"/>
    </source>
</evidence>
<comment type="subcellular location">
    <subcellularLocation>
        <location evidence="1">Cell inner membrane</location>
        <topology evidence="1">Multi-pass membrane protein</topology>
    </subcellularLocation>
    <subcellularLocation>
        <location evidence="8">Cell membrane</location>
        <topology evidence="8">Multi-pass membrane protein</topology>
    </subcellularLocation>
</comment>
<evidence type="ECO:0000256" key="7">
    <source>
        <dbReference type="ARBA" id="ARBA00023136"/>
    </source>
</evidence>
<comment type="caution">
    <text evidence="10">The sequence shown here is derived from an EMBL/GenBank/DDBJ whole genome shotgun (WGS) entry which is preliminary data.</text>
</comment>
<feature type="domain" description="ABC transmembrane type-1" evidence="9">
    <location>
        <begin position="53"/>
        <end position="244"/>
    </location>
</feature>
<accession>A0A369CIS7</accession>
<keyword evidence="5 8" id="KW-0812">Transmembrane</keyword>
<feature type="transmembrane region" description="Helical" evidence="8">
    <location>
        <begin position="120"/>
        <end position="140"/>
    </location>
</feature>
<dbReference type="PANTHER" id="PTHR43357:SF4">
    <property type="entry name" value="INNER MEMBRANE ABC TRANSPORTER PERMEASE PROTEIN YDCV"/>
    <property type="match status" value="1"/>
</dbReference>
<dbReference type="AlphaFoldDB" id="A0A369CIS7"/>
<evidence type="ECO:0000256" key="4">
    <source>
        <dbReference type="ARBA" id="ARBA00022519"/>
    </source>
</evidence>
<dbReference type="SUPFAM" id="SSF161098">
    <property type="entry name" value="MetI-like"/>
    <property type="match status" value="1"/>
</dbReference>
<comment type="similarity">
    <text evidence="8">Belongs to the binding-protein-dependent transport system permease family.</text>
</comment>
<dbReference type="CDD" id="cd06261">
    <property type="entry name" value="TM_PBP2"/>
    <property type="match status" value="1"/>
</dbReference>
<feature type="transmembrane region" description="Helical" evidence="8">
    <location>
        <begin position="88"/>
        <end position="114"/>
    </location>
</feature>
<dbReference type="RefSeq" id="WP_114278606.1">
    <property type="nucleotide sequence ID" value="NZ_QPJY01000002.1"/>
</dbReference>
<dbReference type="GO" id="GO:0055085">
    <property type="term" value="P:transmembrane transport"/>
    <property type="evidence" value="ECO:0007669"/>
    <property type="project" value="InterPro"/>
</dbReference>
<feature type="transmembrane region" description="Helical" evidence="8">
    <location>
        <begin position="186"/>
        <end position="207"/>
    </location>
</feature>
<dbReference type="Gene3D" id="1.10.3720.10">
    <property type="entry name" value="MetI-like"/>
    <property type="match status" value="1"/>
</dbReference>
<sequence>MIVLIYLIYLFTPIALLFIGSFGEYWTNTLMPTGLTGNWYVEVYNDPSFQRAFMVSLRVTLACCAIVTLVTTPLAYALYNSAARGVNFAVRLVALLPIAAPPLVLGFGFILVFSSDALPYLGSTWLLVLGHVVLTIPYLLQTLVSDMRHLKLAQLEISAESLGASFRQRFFDVVLPTLRHSLASGLIMVAALSIGEFQLSNLIAGFLSRPYPVVLLQAFYGATGFACAATVVLLALALLAAAGGALTARSASRVRGGQPA</sequence>
<evidence type="ECO:0000313" key="11">
    <source>
        <dbReference type="Proteomes" id="UP000252707"/>
    </source>
</evidence>
<dbReference type="EMBL" id="QPJY01000002">
    <property type="protein sequence ID" value="RCX31754.1"/>
    <property type="molecule type" value="Genomic_DNA"/>
</dbReference>
<keyword evidence="11" id="KW-1185">Reference proteome</keyword>
<dbReference type="Pfam" id="PF00528">
    <property type="entry name" value="BPD_transp_1"/>
    <property type="match status" value="1"/>
</dbReference>
<feature type="transmembrane region" description="Helical" evidence="8">
    <location>
        <begin position="55"/>
        <end position="76"/>
    </location>
</feature>
<dbReference type="PANTHER" id="PTHR43357">
    <property type="entry name" value="INNER MEMBRANE ABC TRANSPORTER PERMEASE PROTEIN YDCV"/>
    <property type="match status" value="1"/>
</dbReference>
<keyword evidence="4" id="KW-0997">Cell inner membrane</keyword>
<gene>
    <name evidence="10" type="ORF">DFQ59_102101</name>
</gene>
<dbReference type="InterPro" id="IPR035906">
    <property type="entry name" value="MetI-like_sf"/>
</dbReference>
<dbReference type="InterPro" id="IPR000515">
    <property type="entry name" value="MetI-like"/>
</dbReference>
<dbReference type="PROSITE" id="PS50928">
    <property type="entry name" value="ABC_TM1"/>
    <property type="match status" value="1"/>
</dbReference>
<feature type="transmembrane region" description="Helical" evidence="8">
    <location>
        <begin position="219"/>
        <end position="246"/>
    </location>
</feature>
<dbReference type="GO" id="GO:0005886">
    <property type="term" value="C:plasma membrane"/>
    <property type="evidence" value="ECO:0007669"/>
    <property type="project" value="UniProtKB-SubCell"/>
</dbReference>
<evidence type="ECO:0000256" key="3">
    <source>
        <dbReference type="ARBA" id="ARBA00022475"/>
    </source>
</evidence>
<organism evidence="10 11">
    <name type="scientific">Thioalbus denitrificans</name>
    <dbReference type="NCBI Taxonomy" id="547122"/>
    <lineage>
        <taxon>Bacteria</taxon>
        <taxon>Pseudomonadati</taxon>
        <taxon>Pseudomonadota</taxon>
        <taxon>Gammaproteobacteria</taxon>
        <taxon>Chromatiales</taxon>
        <taxon>Ectothiorhodospiraceae</taxon>
        <taxon>Thioalbus</taxon>
    </lineage>
</organism>
<keyword evidence="6 8" id="KW-1133">Transmembrane helix</keyword>
<dbReference type="OrthoDB" id="9782004at2"/>
<feature type="transmembrane region" description="Helical" evidence="8">
    <location>
        <begin position="7"/>
        <end position="26"/>
    </location>
</feature>
<evidence type="ECO:0000259" key="9">
    <source>
        <dbReference type="PROSITE" id="PS50928"/>
    </source>
</evidence>
<dbReference type="Proteomes" id="UP000252707">
    <property type="component" value="Unassembled WGS sequence"/>
</dbReference>
<evidence type="ECO:0000313" key="10">
    <source>
        <dbReference type="EMBL" id="RCX31754.1"/>
    </source>
</evidence>